<dbReference type="eggNOG" id="KOG1339">
    <property type="taxonomic scope" value="Eukaryota"/>
</dbReference>
<dbReference type="InterPro" id="IPR033121">
    <property type="entry name" value="PEPTIDASE_A1"/>
</dbReference>
<comment type="similarity">
    <text evidence="1">Belongs to the peptidase A1 family.</text>
</comment>
<proteinExistence type="inferred from homology"/>
<dbReference type="SUPFAM" id="SSF50630">
    <property type="entry name" value="Acid proteases"/>
    <property type="match status" value="1"/>
</dbReference>
<keyword evidence="5" id="KW-0325">Glycoprotein</keyword>
<dbReference type="STRING" id="4155.A0A022S1F6"/>
<keyword evidence="3" id="KW-0064">Aspartyl protease</keyword>
<evidence type="ECO:0000256" key="4">
    <source>
        <dbReference type="ARBA" id="ARBA00022801"/>
    </source>
</evidence>
<dbReference type="GO" id="GO:0004190">
    <property type="term" value="F:aspartic-type endopeptidase activity"/>
    <property type="evidence" value="ECO:0000318"/>
    <property type="project" value="GO_Central"/>
</dbReference>
<gene>
    <name evidence="7" type="ORF">MIMGU_mgv1a018269mg</name>
</gene>
<evidence type="ECO:0000256" key="2">
    <source>
        <dbReference type="ARBA" id="ARBA00022670"/>
    </source>
</evidence>
<evidence type="ECO:0000256" key="1">
    <source>
        <dbReference type="ARBA" id="ARBA00007447"/>
    </source>
</evidence>
<dbReference type="Proteomes" id="UP000030748">
    <property type="component" value="Unassembled WGS sequence"/>
</dbReference>
<dbReference type="Pfam" id="PF14543">
    <property type="entry name" value="TAXi_N"/>
    <property type="match status" value="1"/>
</dbReference>
<dbReference type="GO" id="GO:0006508">
    <property type="term" value="P:proteolysis"/>
    <property type="evidence" value="ECO:0007669"/>
    <property type="project" value="UniProtKB-KW"/>
</dbReference>
<dbReference type="EMBL" id="KI630204">
    <property type="protein sequence ID" value="EYU45060.1"/>
    <property type="molecule type" value="Genomic_DNA"/>
</dbReference>
<feature type="domain" description="Peptidase A1" evidence="6">
    <location>
        <begin position="20"/>
        <end position="355"/>
    </location>
</feature>
<dbReference type="AlphaFoldDB" id="A0A022S1F6"/>
<dbReference type="InterPro" id="IPR051708">
    <property type="entry name" value="Plant_Aspart_Prot_A1"/>
</dbReference>
<evidence type="ECO:0000313" key="7">
    <source>
        <dbReference type="EMBL" id="EYU45060.1"/>
    </source>
</evidence>
<dbReference type="PANTHER" id="PTHR47967:SF123">
    <property type="entry name" value="ASPARTIC PROTEINASE NEPENTHESIN-1-LIKE"/>
    <property type="match status" value="1"/>
</dbReference>
<dbReference type="PROSITE" id="PS51767">
    <property type="entry name" value="PEPTIDASE_A1"/>
    <property type="match status" value="1"/>
</dbReference>
<evidence type="ECO:0000256" key="3">
    <source>
        <dbReference type="ARBA" id="ARBA00022750"/>
    </source>
</evidence>
<dbReference type="GO" id="GO:0005576">
    <property type="term" value="C:extracellular region"/>
    <property type="evidence" value="ECO:0000318"/>
    <property type="project" value="GO_Central"/>
</dbReference>
<feature type="non-terminal residue" evidence="7">
    <location>
        <position position="1"/>
    </location>
</feature>
<keyword evidence="2" id="KW-0645">Protease</keyword>
<evidence type="ECO:0000256" key="5">
    <source>
        <dbReference type="ARBA" id="ARBA00023180"/>
    </source>
</evidence>
<name>A0A022S1F6_ERYGU</name>
<dbReference type="Pfam" id="PF14541">
    <property type="entry name" value="TAXi_C"/>
    <property type="match status" value="1"/>
</dbReference>
<sequence length="364" mass="41044">HYTYPNYIIRPHISRYGYKVLIDASIGTPPSKKTFIFDTASPITWTQCTPCTKCFPQTLPLFDPKKSTTYKKMTKNHNLSDFFDDSMEYEARYVFGHYSSGIMSLDTFTFPSHTGSPEILRNFVFGCANNNVGDWPENTPITGIMGMNRSPLSLIGQMGSRAIRRFSYCLPKINSPVKRTVLRFGPDVKIRTGLQCTKFLKIKTNMYDVALEGVSVLGRRLKVPKGTFSGGCQLDTGASGSRIDSRAYKMIIDVLSQYFDKFKLKRLTDPIYEGQLCYNKKPGFNSYPNMTWHFKASGLCRGANVQIGGDSLFGHEGNIFCMTMYGLPNRSILGAFQMQNYRFVYDLVGGQVLFGSEDCSKDKP</sequence>
<accession>A0A022S1F6</accession>
<evidence type="ECO:0000313" key="8">
    <source>
        <dbReference type="Proteomes" id="UP000030748"/>
    </source>
</evidence>
<evidence type="ECO:0000259" key="6">
    <source>
        <dbReference type="PROSITE" id="PS51767"/>
    </source>
</evidence>
<organism evidence="7 8">
    <name type="scientific">Erythranthe guttata</name>
    <name type="common">Yellow monkey flower</name>
    <name type="synonym">Mimulus guttatus</name>
    <dbReference type="NCBI Taxonomy" id="4155"/>
    <lineage>
        <taxon>Eukaryota</taxon>
        <taxon>Viridiplantae</taxon>
        <taxon>Streptophyta</taxon>
        <taxon>Embryophyta</taxon>
        <taxon>Tracheophyta</taxon>
        <taxon>Spermatophyta</taxon>
        <taxon>Magnoliopsida</taxon>
        <taxon>eudicotyledons</taxon>
        <taxon>Gunneridae</taxon>
        <taxon>Pentapetalae</taxon>
        <taxon>asterids</taxon>
        <taxon>lamiids</taxon>
        <taxon>Lamiales</taxon>
        <taxon>Phrymaceae</taxon>
        <taxon>Erythranthe</taxon>
    </lineage>
</organism>
<dbReference type="PANTHER" id="PTHR47967">
    <property type="entry name" value="OS07G0603500 PROTEIN-RELATED"/>
    <property type="match status" value="1"/>
</dbReference>
<dbReference type="InterPro" id="IPR034161">
    <property type="entry name" value="Pepsin-like_plant"/>
</dbReference>
<dbReference type="InterPro" id="IPR021109">
    <property type="entry name" value="Peptidase_aspartic_dom_sf"/>
</dbReference>
<dbReference type="InterPro" id="IPR032799">
    <property type="entry name" value="TAXi_C"/>
</dbReference>
<keyword evidence="4" id="KW-0378">Hydrolase</keyword>
<protein>
    <recommendedName>
        <fullName evidence="6">Peptidase A1 domain-containing protein</fullName>
    </recommendedName>
</protein>
<keyword evidence="8" id="KW-1185">Reference proteome</keyword>
<dbReference type="CDD" id="cd05476">
    <property type="entry name" value="pepsin_A_like_plant"/>
    <property type="match status" value="1"/>
</dbReference>
<dbReference type="InterPro" id="IPR032861">
    <property type="entry name" value="TAXi_N"/>
</dbReference>
<reference evidence="7 8" key="1">
    <citation type="journal article" date="2013" name="Proc. Natl. Acad. Sci. U.S.A.">
        <title>Fine-scale variation in meiotic recombination in Mimulus inferred from population shotgun sequencing.</title>
        <authorList>
            <person name="Hellsten U."/>
            <person name="Wright K.M."/>
            <person name="Jenkins J."/>
            <person name="Shu S."/>
            <person name="Yuan Y."/>
            <person name="Wessler S.R."/>
            <person name="Schmutz J."/>
            <person name="Willis J.H."/>
            <person name="Rokhsar D.S."/>
        </authorList>
    </citation>
    <scope>NUCLEOTIDE SEQUENCE [LARGE SCALE GENOMIC DNA]</scope>
    <source>
        <strain evidence="8">cv. DUN x IM62</strain>
    </source>
</reference>
<dbReference type="Gene3D" id="2.40.70.10">
    <property type="entry name" value="Acid Proteases"/>
    <property type="match status" value="2"/>
</dbReference>